<protein>
    <submittedName>
        <fullName evidence="9">Trimeric intracellular cation channel family protein</fullName>
    </submittedName>
</protein>
<evidence type="ECO:0000313" key="9">
    <source>
        <dbReference type="EMBL" id="TNJ68262.1"/>
    </source>
</evidence>
<keyword evidence="3" id="KW-1003">Cell membrane</keyword>
<keyword evidence="10" id="KW-1185">Reference proteome</keyword>
<dbReference type="EMBL" id="VDCQ01000001">
    <property type="protein sequence ID" value="TNJ68262.1"/>
    <property type="molecule type" value="Genomic_DNA"/>
</dbReference>
<gene>
    <name evidence="9" type="ORF">FE784_00960</name>
</gene>
<dbReference type="InterPro" id="IPR005115">
    <property type="entry name" value="Gly_transporter"/>
</dbReference>
<accession>A0A5C4THP0</accession>
<keyword evidence="6 7" id="KW-0472">Membrane</keyword>
<organism evidence="9 10">
    <name type="scientific">Paenibacillus hemerocallicola</name>
    <dbReference type="NCBI Taxonomy" id="1172614"/>
    <lineage>
        <taxon>Bacteria</taxon>
        <taxon>Bacillati</taxon>
        <taxon>Bacillota</taxon>
        <taxon>Bacilli</taxon>
        <taxon>Bacillales</taxon>
        <taxon>Paenibacillaceae</taxon>
        <taxon>Paenibacillus</taxon>
    </lineage>
</organism>
<comment type="subcellular location">
    <subcellularLocation>
        <location evidence="1">Cell membrane</location>
        <topology evidence="1">Multi-pass membrane protein</topology>
    </subcellularLocation>
</comment>
<evidence type="ECO:0000256" key="2">
    <source>
        <dbReference type="ARBA" id="ARBA00008193"/>
    </source>
</evidence>
<evidence type="ECO:0000256" key="7">
    <source>
        <dbReference type="SAM" id="Phobius"/>
    </source>
</evidence>
<dbReference type="PANTHER" id="PTHR30506">
    <property type="entry name" value="INNER MEMBRANE PROTEIN"/>
    <property type="match status" value="1"/>
</dbReference>
<feature type="transmembrane region" description="Helical" evidence="7">
    <location>
        <begin position="65"/>
        <end position="85"/>
    </location>
</feature>
<evidence type="ECO:0000313" key="10">
    <source>
        <dbReference type="Proteomes" id="UP000307943"/>
    </source>
</evidence>
<dbReference type="AlphaFoldDB" id="A0A5C4THP0"/>
<evidence type="ECO:0000256" key="4">
    <source>
        <dbReference type="ARBA" id="ARBA00022692"/>
    </source>
</evidence>
<dbReference type="OrthoDB" id="9791874at2"/>
<evidence type="ECO:0000256" key="6">
    <source>
        <dbReference type="ARBA" id="ARBA00023136"/>
    </source>
</evidence>
<dbReference type="Proteomes" id="UP000307943">
    <property type="component" value="Unassembled WGS sequence"/>
</dbReference>
<reference evidence="9 10" key="1">
    <citation type="submission" date="2019-05" db="EMBL/GenBank/DDBJ databases">
        <title>We sequenced the genome of Paenibacillus hemerocallicola KCTC 33185 for further insight into its adaptation and study the phylogeny of Paenibacillus.</title>
        <authorList>
            <person name="Narsing Rao M.P."/>
        </authorList>
    </citation>
    <scope>NUCLEOTIDE SEQUENCE [LARGE SCALE GENOMIC DNA]</scope>
    <source>
        <strain evidence="9 10">KCTC 33185</strain>
    </source>
</reference>
<sequence length="222" mass="24259">MKLTWELLSLLGIVAFAASGAIIAMEEHYDLFGVAVLGMAAAFGGGVIRNLFIGHPITTLWSQGLFLNTALITIVLIYMFPAMWIRKWQPISSFFDAIGLAAFSIQGALYAVRMEMPVGVVIFASVATGIGGGVIRDVLAGRKPLVFRDEIYALWAMLSGIVIGMGWMNGRVGTAALFAVIVALRMLSVYYGWKLPRRTLVFEREGAAGRRINRAKEEERAL</sequence>
<comment type="caution">
    <text evidence="9">The sequence shown here is derived from an EMBL/GenBank/DDBJ whole genome shotgun (WGS) entry which is preliminary data.</text>
</comment>
<keyword evidence="5 7" id="KW-1133">Transmembrane helix</keyword>
<comment type="similarity">
    <text evidence="2">Belongs to the UPF0126 family.</text>
</comment>
<feature type="transmembrane region" description="Helical" evidence="7">
    <location>
        <begin position="6"/>
        <end position="24"/>
    </location>
</feature>
<evidence type="ECO:0000256" key="5">
    <source>
        <dbReference type="ARBA" id="ARBA00022989"/>
    </source>
</evidence>
<dbReference type="PANTHER" id="PTHR30506:SF3">
    <property type="entry name" value="UPF0126 INNER MEMBRANE PROTEIN YADS-RELATED"/>
    <property type="match status" value="1"/>
</dbReference>
<feature type="domain" description="Glycine transporter" evidence="8">
    <location>
        <begin position="94"/>
        <end position="163"/>
    </location>
</feature>
<feature type="transmembrane region" description="Helical" evidence="7">
    <location>
        <begin position="151"/>
        <end position="168"/>
    </location>
</feature>
<name>A0A5C4THP0_9BACL</name>
<keyword evidence="4 7" id="KW-0812">Transmembrane</keyword>
<evidence type="ECO:0000256" key="1">
    <source>
        <dbReference type="ARBA" id="ARBA00004651"/>
    </source>
</evidence>
<dbReference type="Pfam" id="PF03458">
    <property type="entry name" value="Gly_transporter"/>
    <property type="match status" value="2"/>
</dbReference>
<evidence type="ECO:0000259" key="8">
    <source>
        <dbReference type="Pfam" id="PF03458"/>
    </source>
</evidence>
<evidence type="ECO:0000256" key="3">
    <source>
        <dbReference type="ARBA" id="ARBA00022475"/>
    </source>
</evidence>
<feature type="domain" description="Glycine transporter" evidence="8">
    <location>
        <begin position="7"/>
        <end position="80"/>
    </location>
</feature>
<feature type="transmembrane region" description="Helical" evidence="7">
    <location>
        <begin position="118"/>
        <end position="139"/>
    </location>
</feature>
<feature type="transmembrane region" description="Helical" evidence="7">
    <location>
        <begin position="31"/>
        <end position="53"/>
    </location>
</feature>
<dbReference type="GO" id="GO:0005886">
    <property type="term" value="C:plasma membrane"/>
    <property type="evidence" value="ECO:0007669"/>
    <property type="project" value="UniProtKB-SubCell"/>
</dbReference>
<proteinExistence type="inferred from homology"/>
<feature type="transmembrane region" description="Helical" evidence="7">
    <location>
        <begin position="174"/>
        <end position="193"/>
    </location>
</feature>